<sequence length="184" mass="20610">MSNLILNAVNLIRNQATGVVSDYSESDVYTCTMAAKDFYAWFVHEEHRTSCTFYYRSSGNALKKNRDSFRAHGAFQPANERYRPGFALSPKAGSEFETIRVATGVKRGPTPTTNYNGIFVCSRNGDPTGEKNLPCNCPVTIKAKCLEATPGVVHIEYRWKHENHISQERKNIPELNHSACQCTA</sequence>
<protein>
    <submittedName>
        <fullName evidence="1">Uncharacterized protein</fullName>
    </submittedName>
</protein>
<dbReference type="Proteomes" id="UP001234581">
    <property type="component" value="Unassembled WGS sequence"/>
</dbReference>
<dbReference type="AlphaFoldDB" id="A0AAD7UR67"/>
<gene>
    <name evidence="1" type="ORF">O0I10_012789</name>
</gene>
<dbReference type="EMBL" id="JARTCD010000158">
    <property type="protein sequence ID" value="KAJ8651643.1"/>
    <property type="molecule type" value="Genomic_DNA"/>
</dbReference>
<evidence type="ECO:0000313" key="1">
    <source>
        <dbReference type="EMBL" id="KAJ8651643.1"/>
    </source>
</evidence>
<name>A0AAD7UR67_9FUNG</name>
<dbReference type="RefSeq" id="XP_058336557.1">
    <property type="nucleotide sequence ID" value="XM_058492676.1"/>
</dbReference>
<evidence type="ECO:0000313" key="2">
    <source>
        <dbReference type="Proteomes" id="UP001234581"/>
    </source>
</evidence>
<dbReference type="GeneID" id="83220123"/>
<reference evidence="1 2" key="1">
    <citation type="submission" date="2023-03" db="EMBL/GenBank/DDBJ databases">
        <title>Genome sequence of Lichtheimia ornata CBS 291.66.</title>
        <authorList>
            <person name="Mohabir J.T."/>
            <person name="Shea T.P."/>
            <person name="Kurbessoian T."/>
            <person name="Berby B."/>
            <person name="Fontaine J."/>
            <person name="Livny J."/>
            <person name="Gnirke A."/>
            <person name="Stajich J.E."/>
            <person name="Cuomo C.A."/>
        </authorList>
    </citation>
    <scope>NUCLEOTIDE SEQUENCE [LARGE SCALE GENOMIC DNA]</scope>
    <source>
        <strain evidence="1">CBS 291.66</strain>
    </source>
</reference>
<proteinExistence type="predicted"/>
<accession>A0AAD7UR67</accession>
<keyword evidence="2" id="KW-1185">Reference proteome</keyword>
<organism evidence="1 2">
    <name type="scientific">Lichtheimia ornata</name>
    <dbReference type="NCBI Taxonomy" id="688661"/>
    <lineage>
        <taxon>Eukaryota</taxon>
        <taxon>Fungi</taxon>
        <taxon>Fungi incertae sedis</taxon>
        <taxon>Mucoromycota</taxon>
        <taxon>Mucoromycotina</taxon>
        <taxon>Mucoromycetes</taxon>
        <taxon>Mucorales</taxon>
        <taxon>Lichtheimiaceae</taxon>
        <taxon>Lichtheimia</taxon>
    </lineage>
</organism>
<comment type="caution">
    <text evidence="1">The sequence shown here is derived from an EMBL/GenBank/DDBJ whole genome shotgun (WGS) entry which is preliminary data.</text>
</comment>